<keyword evidence="8 9" id="KW-0407">Ion channel</keyword>
<dbReference type="RefSeq" id="WP_192592297.1">
    <property type="nucleotide sequence ID" value="NZ_JADBEE010000002.1"/>
</dbReference>
<dbReference type="Proteomes" id="UP000636579">
    <property type="component" value="Unassembled WGS sequence"/>
</dbReference>
<name>A0ABR9J8Z4_9MICC</name>
<dbReference type="InterPro" id="IPR036019">
    <property type="entry name" value="MscL_channel"/>
</dbReference>
<dbReference type="InterPro" id="IPR037673">
    <property type="entry name" value="MSC/AndL"/>
</dbReference>
<evidence type="ECO:0000256" key="9">
    <source>
        <dbReference type="HAMAP-Rule" id="MF_00115"/>
    </source>
</evidence>
<feature type="compositionally biased region" description="Basic and acidic residues" evidence="10">
    <location>
        <begin position="168"/>
        <end position="177"/>
    </location>
</feature>
<evidence type="ECO:0000256" key="5">
    <source>
        <dbReference type="ARBA" id="ARBA00022989"/>
    </source>
</evidence>
<dbReference type="EMBL" id="JADBEE010000002">
    <property type="protein sequence ID" value="MBE1515460.1"/>
    <property type="molecule type" value="Genomic_DNA"/>
</dbReference>
<feature type="transmembrane region" description="Helical" evidence="9">
    <location>
        <begin position="67"/>
        <end position="89"/>
    </location>
</feature>
<evidence type="ECO:0000256" key="3">
    <source>
        <dbReference type="ARBA" id="ARBA00022475"/>
    </source>
</evidence>
<dbReference type="InterPro" id="IPR001185">
    <property type="entry name" value="MS_channel"/>
</dbReference>
<keyword evidence="3 9" id="KW-1003">Cell membrane</keyword>
<sequence>MLKGFREFITRGNVVDLATAVVIGTAFTTVVTALVESVLMPLISALVGYQDFDNFAVVEVNGQAIQFGVLLTALVNFLLIAAAVYYVVIAPMKRVVEARERRAKKAPKAPAEEENITLLKEIRDQLKAQTEVTNPAYLASLAEAQRQAEEQAAAETAQGPRRHPVLGKAKDVVWGKD</sequence>
<keyword evidence="4 9" id="KW-0812">Transmembrane</keyword>
<keyword evidence="12" id="KW-1185">Reference proteome</keyword>
<dbReference type="SUPFAM" id="SSF81330">
    <property type="entry name" value="Gated mechanosensitive channel"/>
    <property type="match status" value="1"/>
</dbReference>
<comment type="subcellular location">
    <subcellularLocation>
        <location evidence="9">Cell membrane</location>
        <topology evidence="9">Multi-pass membrane protein</topology>
    </subcellularLocation>
    <subcellularLocation>
        <location evidence="1">Membrane</location>
        <topology evidence="1">Multi-pass membrane protein</topology>
    </subcellularLocation>
</comment>
<dbReference type="Gene3D" id="1.10.1200.120">
    <property type="entry name" value="Large-conductance mechanosensitive channel, MscL, domain 1"/>
    <property type="match status" value="1"/>
</dbReference>
<keyword evidence="5 9" id="KW-1133">Transmembrane helix</keyword>
<evidence type="ECO:0000256" key="4">
    <source>
        <dbReference type="ARBA" id="ARBA00022692"/>
    </source>
</evidence>
<organism evidence="11 12">
    <name type="scientific">Nesterenkonia halotolerans</name>
    <dbReference type="NCBI Taxonomy" id="225325"/>
    <lineage>
        <taxon>Bacteria</taxon>
        <taxon>Bacillati</taxon>
        <taxon>Actinomycetota</taxon>
        <taxon>Actinomycetes</taxon>
        <taxon>Micrococcales</taxon>
        <taxon>Micrococcaceae</taxon>
        <taxon>Nesterenkonia</taxon>
    </lineage>
</organism>
<evidence type="ECO:0000256" key="7">
    <source>
        <dbReference type="ARBA" id="ARBA00023136"/>
    </source>
</evidence>
<evidence type="ECO:0000256" key="10">
    <source>
        <dbReference type="SAM" id="MobiDB-lite"/>
    </source>
</evidence>
<proteinExistence type="inferred from homology"/>
<comment type="function">
    <text evidence="9">Channel that opens in response to stretch forces in the membrane lipid bilayer. May participate in the regulation of osmotic pressure changes within the cell.</text>
</comment>
<feature type="compositionally biased region" description="Low complexity" evidence="10">
    <location>
        <begin position="149"/>
        <end position="158"/>
    </location>
</feature>
<comment type="caution">
    <text evidence="11">The sequence shown here is derived from an EMBL/GenBank/DDBJ whole genome shotgun (WGS) entry which is preliminary data.</text>
</comment>
<feature type="transmembrane region" description="Helical" evidence="9">
    <location>
        <begin position="21"/>
        <end position="47"/>
    </location>
</feature>
<dbReference type="Pfam" id="PF01741">
    <property type="entry name" value="MscL"/>
    <property type="match status" value="1"/>
</dbReference>
<protein>
    <recommendedName>
        <fullName evidence="9">Large-conductance mechanosensitive channel</fullName>
    </recommendedName>
</protein>
<keyword evidence="7 9" id="KW-0472">Membrane</keyword>
<evidence type="ECO:0000256" key="8">
    <source>
        <dbReference type="ARBA" id="ARBA00023303"/>
    </source>
</evidence>
<evidence type="ECO:0000313" key="12">
    <source>
        <dbReference type="Proteomes" id="UP000636579"/>
    </source>
</evidence>
<evidence type="ECO:0000256" key="6">
    <source>
        <dbReference type="ARBA" id="ARBA00023065"/>
    </source>
</evidence>
<feature type="region of interest" description="Disordered" evidence="10">
    <location>
        <begin position="149"/>
        <end position="177"/>
    </location>
</feature>
<gene>
    <name evidence="9" type="primary">mscL</name>
    <name evidence="11" type="ORF">H4W26_002252</name>
</gene>
<dbReference type="HAMAP" id="MF_00115">
    <property type="entry name" value="MscL"/>
    <property type="match status" value="1"/>
</dbReference>
<dbReference type="PANTHER" id="PTHR30266">
    <property type="entry name" value="MECHANOSENSITIVE CHANNEL MSCL"/>
    <property type="match status" value="1"/>
</dbReference>
<keyword evidence="2 9" id="KW-0813">Transport</keyword>
<reference evidence="11 12" key="1">
    <citation type="submission" date="2020-10" db="EMBL/GenBank/DDBJ databases">
        <title>Sequencing the genomes of 1000 actinobacteria strains.</title>
        <authorList>
            <person name="Klenk H.-P."/>
        </authorList>
    </citation>
    <scope>NUCLEOTIDE SEQUENCE [LARGE SCALE GENOMIC DNA]</scope>
    <source>
        <strain evidence="11 12">DSM 15474</strain>
    </source>
</reference>
<dbReference type="PANTHER" id="PTHR30266:SF2">
    <property type="entry name" value="LARGE-CONDUCTANCE MECHANOSENSITIVE CHANNEL"/>
    <property type="match status" value="1"/>
</dbReference>
<keyword evidence="6 9" id="KW-0406">Ion transport</keyword>
<evidence type="ECO:0000256" key="1">
    <source>
        <dbReference type="ARBA" id="ARBA00004141"/>
    </source>
</evidence>
<dbReference type="NCBIfam" id="TIGR00220">
    <property type="entry name" value="mscL"/>
    <property type="match status" value="1"/>
</dbReference>
<evidence type="ECO:0000313" key="11">
    <source>
        <dbReference type="EMBL" id="MBE1515460.1"/>
    </source>
</evidence>
<comment type="similarity">
    <text evidence="9">Belongs to the MscL family.</text>
</comment>
<comment type="subunit">
    <text evidence="9">Homopentamer.</text>
</comment>
<accession>A0ABR9J8Z4</accession>
<dbReference type="PRINTS" id="PR01264">
    <property type="entry name" value="MECHCHANNEL"/>
</dbReference>
<evidence type="ECO:0000256" key="2">
    <source>
        <dbReference type="ARBA" id="ARBA00022448"/>
    </source>
</evidence>